<dbReference type="AlphaFoldDB" id="A0A425CX49"/>
<organism evidence="1 2">
    <name type="scientific">Aphanomyces astaci</name>
    <name type="common">Crayfish plague agent</name>
    <dbReference type="NCBI Taxonomy" id="112090"/>
    <lineage>
        <taxon>Eukaryota</taxon>
        <taxon>Sar</taxon>
        <taxon>Stramenopiles</taxon>
        <taxon>Oomycota</taxon>
        <taxon>Saprolegniomycetes</taxon>
        <taxon>Saprolegniales</taxon>
        <taxon>Verrucalvaceae</taxon>
        <taxon>Aphanomyces</taxon>
    </lineage>
</organism>
<dbReference type="VEuPathDB" id="FungiDB:H257_16906"/>
<sequence>MQSIGLLSTFRYRHPNRQRHTYARNNTAVTLDDIYISARSAHKLSASGIWLHTIHSSDHAGTPFLALALCPGDHTPSRLSGVKPIRVVNTRYLTKGDISTFGDHTSQLLLEGRLPPLITAPLPRAATMWSPQETTDWLEGAVQNLYDILYTSAKLKWGETSQTKKALNRAVAIQRTNRSSAQLRRLLRIHEAVTPTGDEYHRLIDIRTAFVWLDGGIREFGLGQGSILAVMHIGYYMDVLIRQQQELQYIINAVWIPSVMYRTAISDAISIAPALDILFRKTARRVLRLPHDHPNSWFYDHTDGLGLSYQTESGLTDHPLAFRIPPPASDTTFIGTLLRDLATSTPALTITTQWHQPPTSRPQRPNDRPILAHLIPALSTTLISINHSHANKVRWVGDFTNEKGTMLLSLPSFCTKYGWNRATLKRFSPIWDAIPTVTPHNPLYSGNRLSSGVLNIPASHYLSPLCRLYHGPIFPTWINP</sequence>
<reference evidence="1" key="1">
    <citation type="submission" date="2018-07" db="EMBL/GenBank/DDBJ databases">
        <title>Annotation of Aphanomyces astaci genome assembly.</title>
        <authorList>
            <person name="Studholme D.J."/>
        </authorList>
    </citation>
    <scope>NUCLEOTIDE SEQUENCE [LARGE SCALE GENOMIC DNA]</scope>
    <source>
        <strain evidence="1">Pc</strain>
    </source>
</reference>
<dbReference type="Proteomes" id="UP000284702">
    <property type="component" value="Unassembled WGS sequence"/>
</dbReference>
<evidence type="ECO:0000313" key="1">
    <source>
        <dbReference type="EMBL" id="RQM21573.1"/>
    </source>
</evidence>
<protein>
    <submittedName>
        <fullName evidence="1">Uncharacterized protein</fullName>
    </submittedName>
</protein>
<name>A0A425CX49_APHAT</name>
<keyword evidence="2" id="KW-1185">Reference proteome</keyword>
<gene>
    <name evidence="1" type="ORF">B5M09_013019</name>
</gene>
<dbReference type="VEuPathDB" id="FungiDB:H257_17854"/>
<accession>A0A425CX49</accession>
<evidence type="ECO:0000313" key="2">
    <source>
        <dbReference type="Proteomes" id="UP000284702"/>
    </source>
</evidence>
<comment type="caution">
    <text evidence="1">The sequence shown here is derived from an EMBL/GenBank/DDBJ whole genome shotgun (WGS) entry which is preliminary data.</text>
</comment>
<proteinExistence type="predicted"/>
<dbReference type="EMBL" id="MZMZ02003459">
    <property type="protein sequence ID" value="RQM21573.1"/>
    <property type="molecule type" value="Genomic_DNA"/>
</dbReference>